<reference evidence="5 6" key="1">
    <citation type="submission" date="2016-10" db="EMBL/GenBank/DDBJ databases">
        <title>Reductive evolution of mitochondrial metabolism and differential evolution of invasion-related proteins in Cryptosporidium.</title>
        <authorList>
            <person name="Liu S."/>
            <person name="Roellig D.M."/>
            <person name="Guo Y."/>
            <person name="Li N."/>
            <person name="Frace M.A."/>
            <person name="Tang K."/>
            <person name="Zhang L."/>
            <person name="Feng Y."/>
            <person name="Xiao L."/>
        </authorList>
    </citation>
    <scope>NUCLEOTIDE SEQUENCE [LARGE SCALE GENOMIC DNA]</scope>
    <source>
        <strain evidence="5">30847</strain>
    </source>
</reference>
<dbReference type="GeneID" id="92366678"/>
<evidence type="ECO:0000259" key="4">
    <source>
        <dbReference type="PROSITE" id="PS50894"/>
    </source>
</evidence>
<dbReference type="GO" id="GO:0051880">
    <property type="term" value="F:G-quadruplex DNA binding"/>
    <property type="evidence" value="ECO:0007669"/>
    <property type="project" value="TreeGrafter"/>
</dbReference>
<dbReference type="GO" id="GO:0000722">
    <property type="term" value="P:telomere maintenance via recombination"/>
    <property type="evidence" value="ECO:0007669"/>
    <property type="project" value="TreeGrafter"/>
</dbReference>
<comment type="caution">
    <text evidence="5">The sequence shown here is derived from an EMBL/GenBank/DDBJ whole genome shotgun (WGS) entry which is preliminary data.</text>
</comment>
<dbReference type="PANTHER" id="PTHR18867:SF12">
    <property type="entry name" value="DNA REPAIR PROTEIN RAD50"/>
    <property type="match status" value="1"/>
</dbReference>
<keyword evidence="6" id="KW-1185">Reference proteome</keyword>
<dbReference type="GO" id="GO:0030870">
    <property type="term" value="C:Mre11 complex"/>
    <property type="evidence" value="ECO:0007669"/>
    <property type="project" value="TreeGrafter"/>
</dbReference>
<dbReference type="VEuPathDB" id="CryptoDB:cand_024940"/>
<dbReference type="GO" id="GO:0043047">
    <property type="term" value="F:single-stranded telomeric DNA binding"/>
    <property type="evidence" value="ECO:0007669"/>
    <property type="project" value="TreeGrafter"/>
</dbReference>
<dbReference type="GO" id="GO:0070192">
    <property type="term" value="P:chromosome organization involved in meiotic cell cycle"/>
    <property type="evidence" value="ECO:0007669"/>
    <property type="project" value="TreeGrafter"/>
</dbReference>
<dbReference type="RefSeq" id="XP_067066355.1">
    <property type="nucleotide sequence ID" value="XM_067212724.1"/>
</dbReference>
<dbReference type="GO" id="GO:0007004">
    <property type="term" value="P:telomere maintenance via telomerase"/>
    <property type="evidence" value="ECO:0007669"/>
    <property type="project" value="TreeGrafter"/>
</dbReference>
<organism evidence="5 6">
    <name type="scientific">Cryptosporidium andersoni</name>
    <dbReference type="NCBI Taxonomy" id="117008"/>
    <lineage>
        <taxon>Eukaryota</taxon>
        <taxon>Sar</taxon>
        <taxon>Alveolata</taxon>
        <taxon>Apicomplexa</taxon>
        <taxon>Conoidasida</taxon>
        <taxon>Coccidia</taxon>
        <taxon>Eucoccidiorida</taxon>
        <taxon>Eimeriorina</taxon>
        <taxon>Cryptosporidiidae</taxon>
        <taxon>Cryptosporidium</taxon>
    </lineage>
</organism>
<dbReference type="AlphaFoldDB" id="A0A1J4MDG3"/>
<dbReference type="PROSITE" id="PS50894">
    <property type="entry name" value="HPT"/>
    <property type="match status" value="1"/>
</dbReference>
<feature type="chain" id="PRO_5012972674" description="HPt domain-containing protein" evidence="3">
    <location>
        <begin position="23"/>
        <end position="1153"/>
    </location>
</feature>
<dbReference type="OrthoDB" id="342494at2759"/>
<dbReference type="EMBL" id="LRBS01000128">
    <property type="protein sequence ID" value="OII70909.1"/>
    <property type="molecule type" value="Genomic_DNA"/>
</dbReference>
<evidence type="ECO:0000256" key="3">
    <source>
        <dbReference type="SAM" id="SignalP"/>
    </source>
</evidence>
<evidence type="ECO:0000256" key="1">
    <source>
        <dbReference type="PROSITE-ProRule" id="PRU00110"/>
    </source>
</evidence>
<sequence length="1153" mass="129768">MLLARILFFIFVGALIPQGIFSYSVLPNSLNNASSDGTMFPYREVTIDMADYVQGTILLLPEDFTAESLKAARLRQKKLVDKGVPCRIYRLVTMPADQTAIEMIISQSLVDSMLTSNNTLSPTFTTVKVEFDLKRMMVDEDYRKIYTPKLMKAAESFTNRFVTVLLISNTGSGSDSNYYIYLGEGDFAPVQQGASYYAYLFNDSGKEEIDSLSSADLRHIEAARKSFIDARSNMKKEQLTEIEVKELAARLRVLKRRQKAGPKCSKCLDITYEKCEYCATLVTIDEFREIEDLSKKNRKYELFFEHRLARHSSGASHASLFVVSKAEDSIIPEFSQSINVGAYGVVNNYRPLPLNLGPHCATLGESDINLVLRMSSVFSTYFETLSLSSDYDELCLGVHYMSKKPKVTSSGVATYEIENCIVSMILALGSFHPEFSTSIGTLNPNVEMSMTSFCSAVLSHEPLGLVENLSPVYSPSGVIMSPSNGKIDVAVLLERSRSEESVIQSMLGGNTCSIEDMVNAGWMYDNKLKLWVRGRNKKVPLPILVRYAVSSDGRLIAIALEGEDVTNYSKGLQVLFTSPKFEHLFSQVIGSKCLNPGDIKDLEKVGVVLEEITLAELREATILANNAAEQSFAASNAATLAMKKYEDAVLAEQRVMEVAQMASKIRQYHDAKSKISQKAAEIAKIEEQLRIAAENRAKAANESAKALLEATAAEERRREFAKNAQLAARRATDTVQQALNIQEQLRAQLKSEAKLSAAYEAAVVAEDKLRRALDEAHDLIQGLFDKEKALRERFLGEIEPLIKEEELLLKRVEEFSQRRIALLDNLTGLRSVLQGKLDKSLREKQHVLEETRLKKDLLDNRKLELGKLSNMIKTKSAEAEGVNNSLFEAELMLEKLKQDADMKAREAETARLRLEEMTKKIQELRLLYNYLLLRIDELVSLQNKLEDEIRKVETELDTLSLKLAEIEERLLRLEEARQAHDEKSKEADLLLTRELELKQQIEELNKLRKEKETELSDLLDEQLKVRTDVSAVLVARSSALEVLQRTLKEIQIAKCTTEEETKVIKDQYECSALEAQKLLSNVEKWKRDLQDAIKEEEVKSNLLAKKIEKVQEMDFIMACTEEQLKLANEIPVPATPLTPECGLGNINCVVTQN</sequence>
<dbReference type="GO" id="GO:0000160">
    <property type="term" value="P:phosphorelay signal transduction system"/>
    <property type="evidence" value="ECO:0007669"/>
    <property type="project" value="InterPro"/>
</dbReference>
<dbReference type="GO" id="GO:0003691">
    <property type="term" value="F:double-stranded telomeric DNA binding"/>
    <property type="evidence" value="ECO:0007669"/>
    <property type="project" value="TreeGrafter"/>
</dbReference>
<feature type="domain" description="HPt" evidence="4">
    <location>
        <begin position="937"/>
        <end position="1036"/>
    </location>
</feature>
<name>A0A1J4MDG3_9CRYT</name>
<accession>A0A1J4MDG3</accession>
<evidence type="ECO:0000313" key="5">
    <source>
        <dbReference type="EMBL" id="OII70909.1"/>
    </source>
</evidence>
<keyword evidence="3" id="KW-0732">Signal</keyword>
<keyword evidence="1" id="KW-0597">Phosphoprotein</keyword>
<gene>
    <name evidence="5" type="ORF">cand_024940</name>
</gene>
<feature type="coiled-coil region" evidence="2">
    <location>
        <begin position="668"/>
        <end position="748"/>
    </location>
</feature>
<evidence type="ECO:0000313" key="6">
    <source>
        <dbReference type="Proteomes" id="UP000186804"/>
    </source>
</evidence>
<feature type="signal peptide" evidence="3">
    <location>
        <begin position="1"/>
        <end position="22"/>
    </location>
</feature>
<feature type="coiled-coil region" evidence="2">
    <location>
        <begin position="1075"/>
        <end position="1113"/>
    </location>
</feature>
<proteinExistence type="predicted"/>
<dbReference type="GO" id="GO:0006302">
    <property type="term" value="P:double-strand break repair"/>
    <property type="evidence" value="ECO:0007669"/>
    <property type="project" value="TreeGrafter"/>
</dbReference>
<feature type="modified residue" description="Phosphohistidine" evidence="1">
    <location>
        <position position="980"/>
    </location>
</feature>
<dbReference type="InterPro" id="IPR008207">
    <property type="entry name" value="Sig_transdc_His_kin_Hpt_dom"/>
</dbReference>
<dbReference type="GO" id="GO:0000794">
    <property type="term" value="C:condensed nuclear chromosome"/>
    <property type="evidence" value="ECO:0007669"/>
    <property type="project" value="TreeGrafter"/>
</dbReference>
<feature type="coiled-coil region" evidence="2">
    <location>
        <begin position="879"/>
        <end position="1021"/>
    </location>
</feature>
<dbReference type="Proteomes" id="UP000186804">
    <property type="component" value="Unassembled WGS sequence"/>
</dbReference>
<keyword evidence="2" id="KW-0175">Coiled coil</keyword>
<evidence type="ECO:0000256" key="2">
    <source>
        <dbReference type="SAM" id="Coils"/>
    </source>
</evidence>
<protein>
    <recommendedName>
        <fullName evidence="4">HPt domain-containing protein</fullName>
    </recommendedName>
</protein>
<dbReference type="PANTHER" id="PTHR18867">
    <property type="entry name" value="RAD50"/>
    <property type="match status" value="1"/>
</dbReference>